<proteinExistence type="predicted"/>
<name>A0A9Q9ISD0_9ACTN</name>
<feature type="transmembrane region" description="Helical" evidence="1">
    <location>
        <begin position="310"/>
        <end position="328"/>
    </location>
</feature>
<evidence type="ECO:0000256" key="1">
    <source>
        <dbReference type="SAM" id="Phobius"/>
    </source>
</evidence>
<feature type="transmembrane region" description="Helical" evidence="1">
    <location>
        <begin position="65"/>
        <end position="89"/>
    </location>
</feature>
<evidence type="ECO:0000313" key="2">
    <source>
        <dbReference type="EMBL" id="UWZ59060.1"/>
    </source>
</evidence>
<sequence>MIWLTWRQLRAQSVAAAAALTLLALYLIHLGRGIRAFHDTRIAGCAGDACRLARMQLRGDYGDTVALLGLLLLVVPALIGVFWGAPLVARELEERTDRLVWNQSVTRTRWLAVKLTVVGLCSALVTGAFSLLLTWSAGPYDAVTGERFAAVNFAARDVVPVGYGVFAFVLGAVAGMLVRRTLPAMAVTLVVFTALQVLVPAVVRQHLMPPVTETVAMDTTVLRGDIGLSLEDDGTFTIRGYTVPGGWALRDSSPVVKSDGSAYTGDDAKPCVADIGDMDATIACTAAQRLRFEHTYQPAGRYWTFQWIELSLYLLLSLLLAGFGLGWLRRRV</sequence>
<dbReference type="OrthoDB" id="3579673at2"/>
<gene>
    <name evidence="2" type="ORF">Daura_24610</name>
</gene>
<feature type="transmembrane region" description="Helical" evidence="1">
    <location>
        <begin position="185"/>
        <end position="203"/>
    </location>
</feature>
<organism evidence="2 3">
    <name type="scientific">Dactylosporangium aurantiacum</name>
    <dbReference type="NCBI Taxonomy" id="35754"/>
    <lineage>
        <taxon>Bacteria</taxon>
        <taxon>Bacillati</taxon>
        <taxon>Actinomycetota</taxon>
        <taxon>Actinomycetes</taxon>
        <taxon>Micromonosporales</taxon>
        <taxon>Micromonosporaceae</taxon>
        <taxon>Dactylosporangium</taxon>
    </lineage>
</organism>
<evidence type="ECO:0000313" key="3">
    <source>
        <dbReference type="Proteomes" id="UP001058003"/>
    </source>
</evidence>
<keyword evidence="1" id="KW-1133">Transmembrane helix</keyword>
<dbReference type="EMBL" id="CP073767">
    <property type="protein sequence ID" value="UWZ59060.1"/>
    <property type="molecule type" value="Genomic_DNA"/>
</dbReference>
<accession>A0A9Q9ISD0</accession>
<protein>
    <submittedName>
        <fullName evidence="2">ABC transporter permease</fullName>
    </submittedName>
</protein>
<keyword evidence="1" id="KW-0472">Membrane</keyword>
<feature type="transmembrane region" description="Helical" evidence="1">
    <location>
        <begin position="158"/>
        <end position="178"/>
    </location>
</feature>
<keyword evidence="1" id="KW-0812">Transmembrane</keyword>
<dbReference type="RefSeq" id="WP_033367312.1">
    <property type="nucleotide sequence ID" value="NZ_CP073767.1"/>
</dbReference>
<dbReference type="KEGG" id="daur:Daura_24610"/>
<dbReference type="Proteomes" id="UP001058003">
    <property type="component" value="Chromosome"/>
</dbReference>
<feature type="transmembrane region" description="Helical" evidence="1">
    <location>
        <begin position="110"/>
        <end position="138"/>
    </location>
</feature>
<keyword evidence="3" id="KW-1185">Reference proteome</keyword>
<dbReference type="AlphaFoldDB" id="A0A9Q9ISD0"/>
<reference evidence="2" key="1">
    <citation type="submission" date="2021-04" db="EMBL/GenBank/DDBJ databases">
        <title>Dactylosporangium aurantiacum NRRL B-8018 full assembly.</title>
        <authorList>
            <person name="Hartkoorn R.C."/>
            <person name="Beaudoing E."/>
            <person name="Hot D."/>
        </authorList>
    </citation>
    <scope>NUCLEOTIDE SEQUENCE</scope>
    <source>
        <strain evidence="2">NRRL B-8018</strain>
    </source>
</reference>